<name>A0ABN8NQR0_9CNID</name>
<accession>A0ABN8NQR0</accession>
<dbReference type="InterPro" id="IPR004177">
    <property type="entry name" value="DDHD_dom"/>
</dbReference>
<dbReference type="Pfam" id="PF02862">
    <property type="entry name" value="DDHD"/>
    <property type="match status" value="1"/>
</dbReference>
<organism evidence="4 5">
    <name type="scientific">Porites lobata</name>
    <dbReference type="NCBI Taxonomy" id="104759"/>
    <lineage>
        <taxon>Eukaryota</taxon>
        <taxon>Metazoa</taxon>
        <taxon>Cnidaria</taxon>
        <taxon>Anthozoa</taxon>
        <taxon>Hexacorallia</taxon>
        <taxon>Scleractinia</taxon>
        <taxon>Fungiina</taxon>
        <taxon>Poritidae</taxon>
        <taxon>Porites</taxon>
    </lineage>
</organism>
<evidence type="ECO:0000256" key="1">
    <source>
        <dbReference type="ARBA" id="ARBA00038464"/>
    </source>
</evidence>
<feature type="compositionally biased region" description="Basic and acidic residues" evidence="2">
    <location>
        <begin position="674"/>
        <end position="687"/>
    </location>
</feature>
<dbReference type="SMART" id="SM01127">
    <property type="entry name" value="DDHD"/>
    <property type="match status" value="1"/>
</dbReference>
<protein>
    <recommendedName>
        <fullName evidence="3">DDHD domain-containing protein</fullName>
    </recommendedName>
</protein>
<dbReference type="InterPro" id="IPR058055">
    <property type="entry name" value="PA-PLA1"/>
</dbReference>
<feature type="region of interest" description="Disordered" evidence="2">
    <location>
        <begin position="623"/>
        <end position="687"/>
    </location>
</feature>
<sequence length="750" mass="84124">MSDDGEEEKHPPSLKSPPKPPRPPPPTSNCKLPRPPSIQQHLEAIQGLKADRVRWFVKEDKKWQPFNGCDSLSIENCYRKILDLEIREEDSSKILNTSSIYEMPTVKGGLYEVDVVARECKPIYWKGNALAVCRGTWFTGSGAPELWQPIVEEDAEQIEMSHQTIWRSMGLHVGPDESERTVSERQGLGRLNLKGFYVEWNDITDVWLYWDDMKSRIIRNVGERIGFSSGAATQLHRGYHTDASPDDRPHDITHLVFVVHGIGQLLHMSNIVRSCADLRHGATTVLGKQPDIPQEKRVEFIPVEWRSSLKLDEGTIECITPSSVSGLRKVLNTSMMDIMYYTSPFYRYEIIDGVRDEMNRLYNMFCSRNPSFLEKGGKISILAHSLGSVIAYDILTLWDIELRHLSHDSTTGTGFLTESLHYLRSVTSRGSVEGMETSAEGKRKENLRVELAKARSQVMKLEAMIASEVEHESHGANNGSNECPYALKFKVENLFCLGSPLAVFLALRGLRPQDDVEDHVLPKSVCKRLLNVYHPADPVAYRLEPLICGDYSNIPPVQLHRFDSKQAGYTEAKPSKTGQAAGKWGGLFRVGFSRQKTEEADASSNGEENMDEDDVVVVHNAASADKSTVNGSEGQCVAMATDGPSSSPSKRKGWIASLFGSTSSNSSQETEETDSAKKQEQSHKEEHITVPAKVLKERLDYTLREGYMESNYWSAVTSHVSYWASCDVARFILENCLKSNPDVTENMEQS</sequence>
<comment type="caution">
    <text evidence="4">The sequence shown here is derived from an EMBL/GenBank/DDBJ whole genome shotgun (WGS) entry which is preliminary data.</text>
</comment>
<keyword evidence="5" id="KW-1185">Reference proteome</keyword>
<proteinExistence type="inferred from homology"/>
<dbReference type="EMBL" id="CALNXK010000026">
    <property type="protein sequence ID" value="CAH3113490.1"/>
    <property type="molecule type" value="Genomic_DNA"/>
</dbReference>
<dbReference type="Proteomes" id="UP001159405">
    <property type="component" value="Unassembled WGS sequence"/>
</dbReference>
<feature type="domain" description="DDHD" evidence="3">
    <location>
        <begin position="487"/>
        <end position="738"/>
    </location>
</feature>
<comment type="similarity">
    <text evidence="1">Belongs to the PA-PLA1 family.</text>
</comment>
<dbReference type="PROSITE" id="PS51043">
    <property type="entry name" value="DDHD"/>
    <property type="match status" value="1"/>
</dbReference>
<feature type="compositionally biased region" description="Pro residues" evidence="2">
    <location>
        <begin position="14"/>
        <end position="27"/>
    </location>
</feature>
<dbReference type="InterPro" id="IPR057826">
    <property type="entry name" value="WWE_C20G8.02"/>
</dbReference>
<evidence type="ECO:0000256" key="2">
    <source>
        <dbReference type="SAM" id="MobiDB-lite"/>
    </source>
</evidence>
<dbReference type="PANTHER" id="PTHR23509:SF48">
    <property type="entry name" value="INTRACELLULAR PHOSPHOLIPASE A1"/>
    <property type="match status" value="1"/>
</dbReference>
<reference evidence="4 5" key="1">
    <citation type="submission" date="2022-05" db="EMBL/GenBank/DDBJ databases">
        <authorList>
            <consortium name="Genoscope - CEA"/>
            <person name="William W."/>
        </authorList>
    </citation>
    <scope>NUCLEOTIDE SEQUENCE [LARGE SCALE GENOMIC DNA]</scope>
</reference>
<evidence type="ECO:0000259" key="3">
    <source>
        <dbReference type="PROSITE" id="PS51043"/>
    </source>
</evidence>
<dbReference type="Pfam" id="PF23463">
    <property type="entry name" value="WWE_2"/>
    <property type="match status" value="1"/>
</dbReference>
<evidence type="ECO:0000313" key="5">
    <source>
        <dbReference type="Proteomes" id="UP001159405"/>
    </source>
</evidence>
<gene>
    <name evidence="4" type="ORF">PLOB_00022137</name>
</gene>
<feature type="region of interest" description="Disordered" evidence="2">
    <location>
        <begin position="1"/>
        <end position="34"/>
    </location>
</feature>
<evidence type="ECO:0000313" key="4">
    <source>
        <dbReference type="EMBL" id="CAH3113490.1"/>
    </source>
</evidence>
<dbReference type="PANTHER" id="PTHR23509">
    <property type="entry name" value="PA-PL1 PHOSPHOLIPASE FAMILY"/>
    <property type="match status" value="1"/>
</dbReference>